<feature type="non-terminal residue" evidence="2">
    <location>
        <position position="1"/>
    </location>
</feature>
<gene>
    <name evidence="2" type="primary">Stxa_12</name>
    <name evidence="2" type="ORF">GTO96_0015953</name>
</gene>
<protein>
    <submittedName>
        <fullName evidence="2">STXA protein</fullName>
    </submittedName>
</protein>
<dbReference type="InterPro" id="IPR036116">
    <property type="entry name" value="FN3_sf"/>
</dbReference>
<dbReference type="AlphaFoldDB" id="A0A8X8BRC9"/>
<dbReference type="CDD" id="cd00063">
    <property type="entry name" value="FN3"/>
    <property type="match status" value="1"/>
</dbReference>
<dbReference type="SUPFAM" id="SSF49265">
    <property type="entry name" value="Fibronectin type III"/>
    <property type="match status" value="1"/>
</dbReference>
<dbReference type="PANTHER" id="PTHR31594">
    <property type="entry name" value="AIG1-TYPE G DOMAIN-CONTAINING PROTEIN"/>
    <property type="match status" value="1"/>
</dbReference>
<dbReference type="InterPro" id="IPR052090">
    <property type="entry name" value="Cytolytic_pore-forming_toxin"/>
</dbReference>
<feature type="domain" description="Fibronectin type-III" evidence="1">
    <location>
        <begin position="214"/>
        <end position="309"/>
    </location>
</feature>
<dbReference type="Proteomes" id="UP000886611">
    <property type="component" value="Unassembled WGS sequence"/>
</dbReference>
<evidence type="ECO:0000313" key="3">
    <source>
        <dbReference type="Proteomes" id="UP000886611"/>
    </source>
</evidence>
<evidence type="ECO:0000313" key="2">
    <source>
        <dbReference type="EMBL" id="KAG2467533.1"/>
    </source>
</evidence>
<name>A0A8X8BRC9_POLSE</name>
<dbReference type="Gene3D" id="2.60.40.10">
    <property type="entry name" value="Immunoglobulins"/>
    <property type="match status" value="1"/>
</dbReference>
<dbReference type="PROSITE" id="PS50853">
    <property type="entry name" value="FN3"/>
    <property type="match status" value="1"/>
</dbReference>
<dbReference type="InterPro" id="IPR003961">
    <property type="entry name" value="FN3_dom"/>
</dbReference>
<dbReference type="InterPro" id="IPR040581">
    <property type="entry name" value="Thioredoxin_11"/>
</dbReference>
<accession>A0A8X8BRC9</accession>
<dbReference type="EMBL" id="JAATIS010000634">
    <property type="protein sequence ID" value="KAG2467533.1"/>
    <property type="molecule type" value="Genomic_DNA"/>
</dbReference>
<evidence type="ECO:0000259" key="1">
    <source>
        <dbReference type="PROSITE" id="PS50853"/>
    </source>
</evidence>
<feature type="non-terminal residue" evidence="2">
    <location>
        <position position="352"/>
    </location>
</feature>
<dbReference type="Pfam" id="PF18078">
    <property type="entry name" value="Thioredoxin_11"/>
    <property type="match status" value="1"/>
</dbReference>
<dbReference type="PANTHER" id="PTHR31594:SF14">
    <property type="entry name" value="FIBRONECTIN TYPE-III DOMAIN-CONTAINING PROTEIN"/>
    <property type="match status" value="1"/>
</dbReference>
<sequence>MAERPVSITTAGLGRPFQLGMLYDCRSDQLVPDFAINSGGTTNATALGDILETHEISPFSQKKLEGWLCSLQTEIRVIEALINGMEDSNISLLTGRFDRIEPLILQPNIKYIVSFNFNLLSNENKILITMENYFKSEEQSGVRSTDMMNNDDWVYSRMDFNKIRLRRQLFLDFASNNQQNKATKFVVTSRPVETEDGISVLLCCQGEMHSSDFEPLQLQMPQSIKNIESVSRNRTVPPTSWIKRDIKVPGAVRKHTERQWRSQMTRVTEKCFTLEGLQRSTQYDVRYAAISEAGVGPPSEVISVNTGEPGMVLNYIDDFWLLENFYFIWDLSIVKVFENYWDEGSCVHHHYD</sequence>
<dbReference type="InterPro" id="IPR013783">
    <property type="entry name" value="Ig-like_fold"/>
</dbReference>
<organism evidence="2 3">
    <name type="scientific">Polypterus senegalus</name>
    <name type="common">Senegal bichir</name>
    <dbReference type="NCBI Taxonomy" id="55291"/>
    <lineage>
        <taxon>Eukaryota</taxon>
        <taxon>Metazoa</taxon>
        <taxon>Chordata</taxon>
        <taxon>Craniata</taxon>
        <taxon>Vertebrata</taxon>
        <taxon>Euteleostomi</taxon>
        <taxon>Actinopterygii</taxon>
        <taxon>Polypteriformes</taxon>
        <taxon>Polypteridae</taxon>
        <taxon>Polypterus</taxon>
    </lineage>
</organism>
<comment type="caution">
    <text evidence="2">The sequence shown here is derived from an EMBL/GenBank/DDBJ whole genome shotgun (WGS) entry which is preliminary data.</text>
</comment>
<proteinExistence type="predicted"/>
<keyword evidence="3" id="KW-1185">Reference proteome</keyword>
<reference evidence="2 3" key="1">
    <citation type="journal article" date="2021" name="Cell">
        <title>Tracing the genetic footprints of vertebrate landing in non-teleost ray-finned fishes.</title>
        <authorList>
            <person name="Bi X."/>
            <person name="Wang K."/>
            <person name="Yang L."/>
            <person name="Pan H."/>
            <person name="Jiang H."/>
            <person name="Wei Q."/>
            <person name="Fang M."/>
            <person name="Yu H."/>
            <person name="Zhu C."/>
            <person name="Cai Y."/>
            <person name="He Y."/>
            <person name="Gan X."/>
            <person name="Zeng H."/>
            <person name="Yu D."/>
            <person name="Zhu Y."/>
            <person name="Jiang H."/>
            <person name="Qiu Q."/>
            <person name="Yang H."/>
            <person name="Zhang Y.E."/>
            <person name="Wang W."/>
            <person name="Zhu M."/>
            <person name="He S."/>
            <person name="Zhang G."/>
        </authorList>
    </citation>
    <scope>NUCLEOTIDE SEQUENCE [LARGE SCALE GENOMIC DNA]</scope>
    <source>
        <strain evidence="2">Bchr_013</strain>
    </source>
</reference>